<evidence type="ECO:0000256" key="2">
    <source>
        <dbReference type="ARBA" id="ARBA00022729"/>
    </source>
</evidence>
<dbReference type="PANTHER" id="PTHR30290">
    <property type="entry name" value="PERIPLASMIC BINDING COMPONENT OF ABC TRANSPORTER"/>
    <property type="match status" value="1"/>
</dbReference>
<organism evidence="4 5">
    <name type="scientific">Candidatus Ignatzschineria merdigallinarum</name>
    <dbReference type="NCBI Taxonomy" id="2838621"/>
    <lineage>
        <taxon>Bacteria</taxon>
        <taxon>Pseudomonadati</taxon>
        <taxon>Pseudomonadota</taxon>
        <taxon>Gammaproteobacteria</taxon>
        <taxon>Cardiobacteriales</taxon>
        <taxon>Ignatzschineriaceae</taxon>
        <taxon>Ignatzschineria</taxon>
    </lineage>
</organism>
<dbReference type="InterPro" id="IPR039424">
    <property type="entry name" value="SBP_5"/>
</dbReference>
<dbReference type="Proteomes" id="UP000823934">
    <property type="component" value="Unassembled WGS sequence"/>
</dbReference>
<evidence type="ECO:0000256" key="1">
    <source>
        <dbReference type="ARBA" id="ARBA00005695"/>
    </source>
</evidence>
<gene>
    <name evidence="4" type="ORF">H9889_03555</name>
</gene>
<dbReference type="GO" id="GO:1904680">
    <property type="term" value="F:peptide transmembrane transporter activity"/>
    <property type="evidence" value="ECO:0007669"/>
    <property type="project" value="TreeGrafter"/>
</dbReference>
<dbReference type="Gene3D" id="3.90.76.10">
    <property type="entry name" value="Dipeptide-binding Protein, Domain 1"/>
    <property type="match status" value="1"/>
</dbReference>
<feature type="domain" description="Solute-binding protein family 5" evidence="3">
    <location>
        <begin position="79"/>
        <end position="458"/>
    </location>
</feature>
<keyword evidence="2" id="KW-0732">Signal</keyword>
<dbReference type="EMBL" id="DXHP01000077">
    <property type="protein sequence ID" value="HIW06387.1"/>
    <property type="molecule type" value="Genomic_DNA"/>
</dbReference>
<dbReference type="SUPFAM" id="SSF53850">
    <property type="entry name" value="Periplasmic binding protein-like II"/>
    <property type="match status" value="1"/>
</dbReference>
<dbReference type="Pfam" id="PF00496">
    <property type="entry name" value="SBP_bac_5"/>
    <property type="match status" value="1"/>
</dbReference>
<comment type="caution">
    <text evidence="4">The sequence shown here is derived from an EMBL/GenBank/DDBJ whole genome shotgun (WGS) entry which is preliminary data.</text>
</comment>
<sequence>MSDNLILSKLSAGVKKGLGAIAIVGALAMGSASASTLVYCSEASPETFNPQLSSTGTTFDASGIPIYSRLTEFKLGTTEFEPSLAESWDVSEDGKEFTFHLRKGVKFHSNRDFKPTRDFNADDVIFTFERQMDKDHPYHNVSSRQFEYFEAMGFNELIDSVDKIDDYTVKITLTRPESPFLANLAMAFASILSAEYGDALLAKGKPEEIDLVPIGTGPFEFRQYQQDSRILYTKFNDYFGDPAKVDRLVFSITPDAAVRYAKLQKGECHVMPYPNLADLDRMKSDNNIDVKELTGLNIGYLAFNMDKKPLDKLEVRQALSMAVNKADIIDAIFQGNAQVAKNFIPPTMWSYNDDIQDYEYNVEKAKALLQEAGVDGLEISLWAMPVQRPYNPNARRMAEMIQSDWAKIGVKANIVTYEWGEYLTRIRHGEHDTVLMGWTGDNGDPDNFYSFLLSCDAVNSGSNYSRWCNEDFDKLLTEARSTTDQDKRVALYREAQEIQNREQPVLNIAHSTVYMPVRTEVVNYIIDPLGTHNFNQVGVEEK</sequence>
<accession>A0A9D1Q696</accession>
<dbReference type="InterPro" id="IPR030678">
    <property type="entry name" value="Peptide/Ni-bd"/>
</dbReference>
<reference evidence="4" key="1">
    <citation type="journal article" date="2021" name="PeerJ">
        <title>Extensive microbial diversity within the chicken gut microbiome revealed by metagenomics and culture.</title>
        <authorList>
            <person name="Gilroy R."/>
            <person name="Ravi A."/>
            <person name="Getino M."/>
            <person name="Pursley I."/>
            <person name="Horton D.L."/>
            <person name="Alikhan N.F."/>
            <person name="Baker D."/>
            <person name="Gharbi K."/>
            <person name="Hall N."/>
            <person name="Watson M."/>
            <person name="Adriaenssens E.M."/>
            <person name="Foster-Nyarko E."/>
            <person name="Jarju S."/>
            <person name="Secka A."/>
            <person name="Antonio M."/>
            <person name="Oren A."/>
            <person name="Chaudhuri R.R."/>
            <person name="La Ragione R."/>
            <person name="Hildebrand F."/>
            <person name="Pallen M.J."/>
        </authorList>
    </citation>
    <scope>NUCLEOTIDE SEQUENCE</scope>
    <source>
        <strain evidence="4">CHK160-9182</strain>
    </source>
</reference>
<dbReference type="AlphaFoldDB" id="A0A9D1Q696"/>
<comment type="similarity">
    <text evidence="1">Belongs to the bacterial solute-binding protein 5 family.</text>
</comment>
<evidence type="ECO:0000313" key="5">
    <source>
        <dbReference type="Proteomes" id="UP000823934"/>
    </source>
</evidence>
<dbReference type="FunFam" id="3.10.105.10:FF:000002">
    <property type="entry name" value="Dipeptide ABC transporter, substrate-binding protein"/>
    <property type="match status" value="1"/>
</dbReference>
<dbReference type="Gene3D" id="3.10.105.10">
    <property type="entry name" value="Dipeptide-binding Protein, Domain 3"/>
    <property type="match status" value="1"/>
</dbReference>
<dbReference type="CDD" id="cd08493">
    <property type="entry name" value="PBP2_DppA_like"/>
    <property type="match status" value="1"/>
</dbReference>
<dbReference type="PIRSF" id="PIRSF002741">
    <property type="entry name" value="MppA"/>
    <property type="match status" value="1"/>
</dbReference>
<reference evidence="4" key="2">
    <citation type="submission" date="2021-04" db="EMBL/GenBank/DDBJ databases">
        <authorList>
            <person name="Gilroy R."/>
        </authorList>
    </citation>
    <scope>NUCLEOTIDE SEQUENCE</scope>
    <source>
        <strain evidence="4">CHK160-9182</strain>
    </source>
</reference>
<dbReference type="FunFam" id="3.90.76.10:FF:000002">
    <property type="entry name" value="Dipeptide ABC transporter, substrate-binding protein"/>
    <property type="match status" value="1"/>
</dbReference>
<dbReference type="PANTHER" id="PTHR30290:SF38">
    <property type="entry name" value="D,D-DIPEPTIDE-BINDING PERIPLASMIC PROTEIN DDPA-RELATED"/>
    <property type="match status" value="1"/>
</dbReference>
<dbReference type="GO" id="GO:0030288">
    <property type="term" value="C:outer membrane-bounded periplasmic space"/>
    <property type="evidence" value="ECO:0007669"/>
    <property type="project" value="TreeGrafter"/>
</dbReference>
<evidence type="ECO:0000313" key="4">
    <source>
        <dbReference type="EMBL" id="HIW06387.1"/>
    </source>
</evidence>
<dbReference type="InterPro" id="IPR023765">
    <property type="entry name" value="SBP_5_CS"/>
</dbReference>
<dbReference type="Gene3D" id="3.40.190.10">
    <property type="entry name" value="Periplasmic binding protein-like II"/>
    <property type="match status" value="1"/>
</dbReference>
<dbReference type="FunFam" id="3.40.190.10:FF:000036">
    <property type="entry name" value="Dipeptide ABC transporter, substrate-binding protein"/>
    <property type="match status" value="1"/>
</dbReference>
<dbReference type="InterPro" id="IPR000914">
    <property type="entry name" value="SBP_5_dom"/>
</dbReference>
<dbReference type="GO" id="GO:0042938">
    <property type="term" value="P:dipeptide transport"/>
    <property type="evidence" value="ECO:0007669"/>
    <property type="project" value="TreeGrafter"/>
</dbReference>
<dbReference type="GO" id="GO:0043190">
    <property type="term" value="C:ATP-binding cassette (ABC) transporter complex"/>
    <property type="evidence" value="ECO:0007669"/>
    <property type="project" value="InterPro"/>
</dbReference>
<dbReference type="PROSITE" id="PS01040">
    <property type="entry name" value="SBP_BACTERIAL_5"/>
    <property type="match status" value="1"/>
</dbReference>
<evidence type="ECO:0000259" key="3">
    <source>
        <dbReference type="Pfam" id="PF00496"/>
    </source>
</evidence>
<protein>
    <submittedName>
        <fullName evidence="4">ABC transporter substrate-binding protein</fullName>
    </submittedName>
</protein>
<name>A0A9D1Q696_9GAMM</name>
<proteinExistence type="inferred from homology"/>